<keyword evidence="1 2" id="KW-0238">DNA-binding</keyword>
<proteinExistence type="predicted"/>
<keyword evidence="3" id="KW-1133">Transmembrane helix</keyword>
<reference evidence="5 6" key="1">
    <citation type="submission" date="2019-07" db="EMBL/GenBank/DDBJ databases">
        <title>Shewanella sp. YLB-06 whole genomic sequence.</title>
        <authorList>
            <person name="Yu L."/>
        </authorList>
    </citation>
    <scope>NUCLEOTIDE SEQUENCE [LARGE SCALE GENOMIC DNA]</scope>
    <source>
        <strain evidence="5 6">YLB-06</strain>
    </source>
</reference>
<name>A0ABX5X059_9GAMM</name>
<dbReference type="SMART" id="SM00862">
    <property type="entry name" value="Trans_reg_C"/>
    <property type="match status" value="1"/>
</dbReference>
<feature type="DNA-binding region" description="OmpR/PhoB-type" evidence="2">
    <location>
        <begin position="9"/>
        <end position="114"/>
    </location>
</feature>
<dbReference type="Proteomes" id="UP000315947">
    <property type="component" value="Chromosome"/>
</dbReference>
<dbReference type="InterPro" id="IPR001867">
    <property type="entry name" value="OmpR/PhoB-type_DNA-bd"/>
</dbReference>
<keyword evidence="6" id="KW-1185">Reference proteome</keyword>
<dbReference type="InterPro" id="IPR016032">
    <property type="entry name" value="Sig_transdc_resp-reg_C-effctor"/>
</dbReference>
<dbReference type="Gene3D" id="1.10.10.10">
    <property type="entry name" value="Winged helix-like DNA-binding domain superfamily/Winged helix DNA-binding domain"/>
    <property type="match status" value="1"/>
</dbReference>
<feature type="domain" description="OmpR/PhoB-type" evidence="4">
    <location>
        <begin position="9"/>
        <end position="114"/>
    </location>
</feature>
<keyword evidence="3" id="KW-0812">Transmembrane</keyword>
<evidence type="ECO:0000313" key="6">
    <source>
        <dbReference type="Proteomes" id="UP000315947"/>
    </source>
</evidence>
<protein>
    <submittedName>
        <fullName evidence="5">Winged helix-turn-helix domain-containing protein</fullName>
    </submittedName>
</protein>
<evidence type="ECO:0000256" key="1">
    <source>
        <dbReference type="ARBA" id="ARBA00023125"/>
    </source>
</evidence>
<evidence type="ECO:0000259" key="4">
    <source>
        <dbReference type="PROSITE" id="PS51755"/>
    </source>
</evidence>
<evidence type="ECO:0000256" key="2">
    <source>
        <dbReference type="PROSITE-ProRule" id="PRU01091"/>
    </source>
</evidence>
<evidence type="ECO:0000256" key="3">
    <source>
        <dbReference type="SAM" id="Phobius"/>
    </source>
</evidence>
<dbReference type="SUPFAM" id="SSF46894">
    <property type="entry name" value="C-terminal effector domain of the bipartite response regulators"/>
    <property type="match status" value="1"/>
</dbReference>
<dbReference type="InterPro" id="IPR036388">
    <property type="entry name" value="WH-like_DNA-bd_sf"/>
</dbReference>
<accession>A0ABX5X059</accession>
<keyword evidence="3" id="KW-0472">Membrane</keyword>
<dbReference type="CDD" id="cd00383">
    <property type="entry name" value="trans_reg_C"/>
    <property type="match status" value="1"/>
</dbReference>
<dbReference type="EMBL" id="CP041614">
    <property type="protein sequence ID" value="QDO83368.1"/>
    <property type="molecule type" value="Genomic_DNA"/>
</dbReference>
<evidence type="ECO:0000313" key="5">
    <source>
        <dbReference type="EMBL" id="QDO83368.1"/>
    </source>
</evidence>
<gene>
    <name evidence="5" type="ORF">FM037_09180</name>
</gene>
<sequence length="261" mass="28769">MLLDNQQELEIFDIANKYLFNTQTHKLTAKTNNGKAVVELGLNESRLLTLLIKHEGAPVTREKILHEVWKKRGLVVDETSVNQTISQIRKQLNDDAKVQAIIKTLPKLGYSLSPGVSVKRLSQAEAEATYPSKPCMLSKKSILVQVAIAAALAITLNVIFSLNSVDTSLQNATTPWTEAKIAGVNLLQLQHNPINKTLTPLIEKCVHAFLTQSPNQIDTLLISSDENRSLTLMPLIQGSSKTLVTILNRDIAPGENTCFLK</sequence>
<organism evidence="5 6">
    <name type="scientific">Shewanella psychropiezotolerans</name>
    <dbReference type="NCBI Taxonomy" id="2593655"/>
    <lineage>
        <taxon>Bacteria</taxon>
        <taxon>Pseudomonadati</taxon>
        <taxon>Pseudomonadota</taxon>
        <taxon>Gammaproteobacteria</taxon>
        <taxon>Alteromonadales</taxon>
        <taxon>Shewanellaceae</taxon>
        <taxon>Shewanella</taxon>
    </lineage>
</organism>
<dbReference type="Pfam" id="PF00486">
    <property type="entry name" value="Trans_reg_C"/>
    <property type="match status" value="1"/>
</dbReference>
<dbReference type="PROSITE" id="PS51755">
    <property type="entry name" value="OMPR_PHOB"/>
    <property type="match status" value="1"/>
</dbReference>
<feature type="transmembrane region" description="Helical" evidence="3">
    <location>
        <begin position="142"/>
        <end position="162"/>
    </location>
</feature>